<name>A0A927MGG4_9BACL</name>
<dbReference type="Proteomes" id="UP000658225">
    <property type="component" value="Unassembled WGS sequence"/>
</dbReference>
<evidence type="ECO:0008006" key="3">
    <source>
        <dbReference type="Google" id="ProtNLM"/>
    </source>
</evidence>
<evidence type="ECO:0000313" key="2">
    <source>
        <dbReference type="Proteomes" id="UP000658225"/>
    </source>
</evidence>
<dbReference type="RefSeq" id="WP_192597781.1">
    <property type="nucleotide sequence ID" value="NZ_JADBEL010000004.1"/>
</dbReference>
<dbReference type="EMBL" id="JADBEL010000004">
    <property type="protein sequence ID" value="MBE1553975.1"/>
    <property type="molecule type" value="Genomic_DNA"/>
</dbReference>
<sequence>MTDFAAIRNLFHITESCGFDVKELQSWISRYGSIPEVLKDYYLELGAHPQLNGSQDFLIKPKDFHQYENDDYLIFYLENQGTCVWGIRREDLAASNPPVYENYRKEKWYQTSESLTEFLHAMAYFQAVISMEFCNEEYWQIDEQVVEGIKMMFSSKQADSGLYTGVQFYGQAGEVIVVMNNRDGYLLMFSAEDEQRFDALHATLLRLVDGGGRGEAG</sequence>
<keyword evidence="2" id="KW-1185">Reference proteome</keyword>
<comment type="caution">
    <text evidence="1">The sequence shown here is derived from an EMBL/GenBank/DDBJ whole genome shotgun (WGS) entry which is preliminary data.</text>
</comment>
<protein>
    <recommendedName>
        <fullName evidence="3">SMI1/KNR4 family protein</fullName>
    </recommendedName>
</protein>
<dbReference type="AlphaFoldDB" id="A0A927MGG4"/>
<reference evidence="1" key="1">
    <citation type="submission" date="2020-10" db="EMBL/GenBank/DDBJ databases">
        <title>Genomic Encyclopedia of Type Strains, Phase IV (KMG-IV): sequencing the most valuable type-strain genomes for metagenomic binning, comparative biology and taxonomic classification.</title>
        <authorList>
            <person name="Goeker M."/>
        </authorList>
    </citation>
    <scope>NUCLEOTIDE SEQUENCE</scope>
    <source>
        <strain evidence="1">DSM 13886</strain>
    </source>
</reference>
<proteinExistence type="predicted"/>
<organism evidence="1 2">
    <name type="scientific">Sporosarcina limicola</name>
    <dbReference type="NCBI Taxonomy" id="34101"/>
    <lineage>
        <taxon>Bacteria</taxon>
        <taxon>Bacillati</taxon>
        <taxon>Bacillota</taxon>
        <taxon>Bacilli</taxon>
        <taxon>Bacillales</taxon>
        <taxon>Caryophanaceae</taxon>
        <taxon>Sporosarcina</taxon>
    </lineage>
</organism>
<accession>A0A927MGG4</accession>
<evidence type="ECO:0000313" key="1">
    <source>
        <dbReference type="EMBL" id="MBE1553975.1"/>
    </source>
</evidence>
<gene>
    <name evidence="1" type="ORF">H4683_001050</name>
</gene>